<proteinExistence type="predicted"/>
<dbReference type="InterPro" id="IPR046900">
    <property type="entry name" value="ABC-3C_MC7"/>
</dbReference>
<accession>A0A859DQT1</accession>
<protein>
    <submittedName>
        <fullName evidence="1">Uncharacterized protein</fullName>
    </submittedName>
</protein>
<reference evidence="1 2" key="1">
    <citation type="submission" date="2019-11" db="EMBL/GenBank/DDBJ databases">
        <authorList>
            <person name="Ren C."/>
            <person name="Wang H."/>
            <person name="Xu Y."/>
        </authorList>
    </citation>
    <scope>NUCLEOTIDE SEQUENCE [LARGE SCALE GENOMIC DNA]</scope>
    <source>
        <strain evidence="1 2">LBM 19010</strain>
    </source>
</reference>
<evidence type="ECO:0000313" key="1">
    <source>
        <dbReference type="EMBL" id="QKN24248.1"/>
    </source>
</evidence>
<dbReference type="RefSeq" id="WP_174193352.1">
    <property type="nucleotide sequence ID" value="NZ_CP046051.1"/>
</dbReference>
<dbReference type="EMBL" id="CP046051">
    <property type="protein sequence ID" value="QKN24248.1"/>
    <property type="molecule type" value="Genomic_DNA"/>
</dbReference>
<sequence length="74" mass="8563">MKLPSKVTPYKESTIAKFPVVLELLEKSDMTPQELYAKVRKSKIKDISEFVEVLDCLYAMNKIEIDEEVLHYVG</sequence>
<evidence type="ECO:0000313" key="2">
    <source>
        <dbReference type="Proteomes" id="UP000501316"/>
    </source>
</evidence>
<dbReference type="Proteomes" id="UP000501316">
    <property type="component" value="Chromosome"/>
</dbReference>
<dbReference type="AlphaFoldDB" id="A0A859DQT1"/>
<gene>
    <name evidence="1" type="ORF">GJQ69_06965</name>
</gene>
<dbReference type="KEGG" id="clf:GJQ69_06965"/>
<name>A0A859DQT1_9FIRM</name>
<organism evidence="1 2">
    <name type="scientific">Caproicibacterium lactatifermentans</name>
    <dbReference type="NCBI Taxonomy" id="2666138"/>
    <lineage>
        <taxon>Bacteria</taxon>
        <taxon>Bacillati</taxon>
        <taxon>Bacillota</taxon>
        <taxon>Clostridia</taxon>
        <taxon>Eubacteriales</taxon>
        <taxon>Oscillospiraceae</taxon>
        <taxon>Caproicibacterium</taxon>
    </lineage>
</organism>
<dbReference type="Pfam" id="PF20292">
    <property type="entry name" value="MC7"/>
    <property type="match status" value="1"/>
</dbReference>